<evidence type="ECO:0000313" key="1">
    <source>
        <dbReference type="EMBL" id="GIX88972.1"/>
    </source>
</evidence>
<reference evidence="1 2" key="1">
    <citation type="submission" date="2021-06" db="EMBL/GenBank/DDBJ databases">
        <title>Caerostris extrusa draft genome.</title>
        <authorList>
            <person name="Kono N."/>
            <person name="Arakawa K."/>
        </authorList>
    </citation>
    <scope>NUCLEOTIDE SEQUENCE [LARGE SCALE GENOMIC DNA]</scope>
</reference>
<protein>
    <submittedName>
        <fullName evidence="1">Uncharacterized protein</fullName>
    </submittedName>
</protein>
<evidence type="ECO:0000313" key="2">
    <source>
        <dbReference type="Proteomes" id="UP001054945"/>
    </source>
</evidence>
<sequence length="77" mass="9046">MGISFGSFEGQDFKKRWHECLIRLLEEMSHYNKLDSTNAVRNEHSNHANHPVIRIHKFMNYAAEDVIRCLEIGCNKD</sequence>
<keyword evidence="2" id="KW-1185">Reference proteome</keyword>
<gene>
    <name evidence="1" type="ORF">CEXT_546221</name>
</gene>
<accession>A0AAV4NVP2</accession>
<dbReference type="EMBL" id="BPLR01021375">
    <property type="protein sequence ID" value="GIX88972.1"/>
    <property type="molecule type" value="Genomic_DNA"/>
</dbReference>
<organism evidence="1 2">
    <name type="scientific">Caerostris extrusa</name>
    <name type="common">Bark spider</name>
    <name type="synonym">Caerostris bankana</name>
    <dbReference type="NCBI Taxonomy" id="172846"/>
    <lineage>
        <taxon>Eukaryota</taxon>
        <taxon>Metazoa</taxon>
        <taxon>Ecdysozoa</taxon>
        <taxon>Arthropoda</taxon>
        <taxon>Chelicerata</taxon>
        <taxon>Arachnida</taxon>
        <taxon>Araneae</taxon>
        <taxon>Araneomorphae</taxon>
        <taxon>Entelegynae</taxon>
        <taxon>Araneoidea</taxon>
        <taxon>Araneidae</taxon>
        <taxon>Caerostris</taxon>
    </lineage>
</organism>
<name>A0AAV4NVP2_CAEEX</name>
<dbReference type="AlphaFoldDB" id="A0AAV4NVP2"/>
<proteinExistence type="predicted"/>
<dbReference type="Proteomes" id="UP001054945">
    <property type="component" value="Unassembled WGS sequence"/>
</dbReference>
<comment type="caution">
    <text evidence="1">The sequence shown here is derived from an EMBL/GenBank/DDBJ whole genome shotgun (WGS) entry which is preliminary data.</text>
</comment>